<protein>
    <recommendedName>
        <fullName evidence="3">Zinc finger PMZ-type domain-containing protein</fullName>
    </recommendedName>
</protein>
<comment type="caution">
    <text evidence="1">The sequence shown here is derived from an EMBL/GenBank/DDBJ whole genome shotgun (WGS) entry which is preliminary data.</text>
</comment>
<reference evidence="1 2" key="1">
    <citation type="journal article" date="2020" name="Mol. Plant">
        <title>The Chromosome-Based Rubber Tree Genome Provides New Insights into Spurge Genome Evolution and Rubber Biosynthesis.</title>
        <authorList>
            <person name="Liu J."/>
            <person name="Shi C."/>
            <person name="Shi C.C."/>
            <person name="Li W."/>
            <person name="Zhang Q.J."/>
            <person name="Zhang Y."/>
            <person name="Li K."/>
            <person name="Lu H.F."/>
            <person name="Shi C."/>
            <person name="Zhu S.T."/>
            <person name="Xiao Z.Y."/>
            <person name="Nan H."/>
            <person name="Yue Y."/>
            <person name="Zhu X.G."/>
            <person name="Wu Y."/>
            <person name="Hong X.N."/>
            <person name="Fan G.Y."/>
            <person name="Tong Y."/>
            <person name="Zhang D."/>
            <person name="Mao C.L."/>
            <person name="Liu Y.L."/>
            <person name="Hao S.J."/>
            <person name="Liu W.Q."/>
            <person name="Lv M.Q."/>
            <person name="Zhang H.B."/>
            <person name="Liu Y."/>
            <person name="Hu-Tang G.R."/>
            <person name="Wang J.P."/>
            <person name="Wang J.H."/>
            <person name="Sun Y.H."/>
            <person name="Ni S.B."/>
            <person name="Chen W.B."/>
            <person name="Zhang X.C."/>
            <person name="Jiao Y.N."/>
            <person name="Eichler E.E."/>
            <person name="Li G.H."/>
            <person name="Liu X."/>
            <person name="Gao L.Z."/>
        </authorList>
    </citation>
    <scope>NUCLEOTIDE SEQUENCE [LARGE SCALE GENOMIC DNA]</scope>
    <source>
        <strain evidence="2">cv. GT1</strain>
        <tissue evidence="1">Leaf</tissue>
    </source>
</reference>
<keyword evidence="2" id="KW-1185">Reference proteome</keyword>
<evidence type="ECO:0008006" key="3">
    <source>
        <dbReference type="Google" id="ProtNLM"/>
    </source>
</evidence>
<sequence>MWDLSRIPCKHSISAIYANEEKPEDYGHSYYLKYTCLAVYKHVRYPVPSKEEWERTKLNDIYPPIVRKTEQNPERRELDSLTKVKGNISKLQAHSQLQDLRHLKTFQEKEPKGT</sequence>
<accession>A0A6A6LAX1</accession>
<dbReference type="Proteomes" id="UP000467840">
    <property type="component" value="Chromosome 1"/>
</dbReference>
<proteinExistence type="predicted"/>
<dbReference type="AlphaFoldDB" id="A0A6A6LAX1"/>
<evidence type="ECO:0000313" key="2">
    <source>
        <dbReference type="Proteomes" id="UP000467840"/>
    </source>
</evidence>
<organism evidence="1 2">
    <name type="scientific">Hevea brasiliensis</name>
    <name type="common">Para rubber tree</name>
    <name type="synonym">Siphonia brasiliensis</name>
    <dbReference type="NCBI Taxonomy" id="3981"/>
    <lineage>
        <taxon>Eukaryota</taxon>
        <taxon>Viridiplantae</taxon>
        <taxon>Streptophyta</taxon>
        <taxon>Embryophyta</taxon>
        <taxon>Tracheophyta</taxon>
        <taxon>Spermatophyta</taxon>
        <taxon>Magnoliopsida</taxon>
        <taxon>eudicotyledons</taxon>
        <taxon>Gunneridae</taxon>
        <taxon>Pentapetalae</taxon>
        <taxon>rosids</taxon>
        <taxon>fabids</taxon>
        <taxon>Malpighiales</taxon>
        <taxon>Euphorbiaceae</taxon>
        <taxon>Crotonoideae</taxon>
        <taxon>Micrandreae</taxon>
        <taxon>Hevea</taxon>
    </lineage>
</organism>
<name>A0A6A6LAX1_HEVBR</name>
<dbReference type="EMBL" id="JAAGAX010000011">
    <property type="protein sequence ID" value="KAF2298590.1"/>
    <property type="molecule type" value="Genomic_DNA"/>
</dbReference>
<gene>
    <name evidence="1" type="ORF">GH714_024236</name>
</gene>
<evidence type="ECO:0000313" key="1">
    <source>
        <dbReference type="EMBL" id="KAF2298590.1"/>
    </source>
</evidence>